<protein>
    <submittedName>
        <fullName evidence="4">ABC transporter permease</fullName>
    </submittedName>
</protein>
<accession>A0A0N5CWD1</accession>
<keyword evidence="1" id="KW-1133">Transmembrane helix</keyword>
<evidence type="ECO:0000313" key="3">
    <source>
        <dbReference type="Proteomes" id="UP000276776"/>
    </source>
</evidence>
<evidence type="ECO:0000256" key="1">
    <source>
        <dbReference type="SAM" id="Phobius"/>
    </source>
</evidence>
<keyword evidence="1" id="KW-0472">Membrane</keyword>
<keyword evidence="1" id="KW-0812">Transmembrane</keyword>
<evidence type="ECO:0000313" key="4">
    <source>
        <dbReference type="WBParaSite" id="TCLT_0000464901-mRNA-1"/>
    </source>
</evidence>
<evidence type="ECO:0000313" key="2">
    <source>
        <dbReference type="EMBL" id="VDN01781.1"/>
    </source>
</evidence>
<dbReference type="Proteomes" id="UP000276776">
    <property type="component" value="Unassembled WGS sequence"/>
</dbReference>
<organism evidence="4">
    <name type="scientific">Thelazia callipaeda</name>
    <name type="common">Oriental eyeworm</name>
    <name type="synonym">Parasitic nematode</name>
    <dbReference type="NCBI Taxonomy" id="103827"/>
    <lineage>
        <taxon>Eukaryota</taxon>
        <taxon>Metazoa</taxon>
        <taxon>Ecdysozoa</taxon>
        <taxon>Nematoda</taxon>
        <taxon>Chromadorea</taxon>
        <taxon>Rhabditida</taxon>
        <taxon>Spirurina</taxon>
        <taxon>Spiruromorpha</taxon>
        <taxon>Thelazioidea</taxon>
        <taxon>Thelaziidae</taxon>
        <taxon>Thelazia</taxon>
    </lineage>
</organism>
<keyword evidence="3" id="KW-1185">Reference proteome</keyword>
<sequence length="42" mass="4778">MYIRPAILAAIIPLAVTATTLYSILQRNDIYLWPIIGISVRY</sequence>
<reference evidence="2 3" key="2">
    <citation type="submission" date="2018-11" db="EMBL/GenBank/DDBJ databases">
        <authorList>
            <consortium name="Pathogen Informatics"/>
        </authorList>
    </citation>
    <scope>NUCLEOTIDE SEQUENCE [LARGE SCALE GENOMIC DNA]</scope>
</reference>
<feature type="transmembrane region" description="Helical" evidence="1">
    <location>
        <begin position="6"/>
        <end position="25"/>
    </location>
</feature>
<dbReference type="AlphaFoldDB" id="A0A0N5CWD1"/>
<gene>
    <name evidence="2" type="ORF">TCLT_LOCUS4638</name>
</gene>
<name>A0A0N5CWD1_THECL</name>
<reference evidence="4" key="1">
    <citation type="submission" date="2017-02" db="UniProtKB">
        <authorList>
            <consortium name="WormBaseParasite"/>
        </authorList>
    </citation>
    <scope>IDENTIFICATION</scope>
</reference>
<dbReference type="WBParaSite" id="TCLT_0000464901-mRNA-1">
    <property type="protein sequence ID" value="TCLT_0000464901-mRNA-1"/>
    <property type="gene ID" value="TCLT_0000464901"/>
</dbReference>
<proteinExistence type="predicted"/>
<dbReference type="EMBL" id="UYYF01004297">
    <property type="protein sequence ID" value="VDN01781.1"/>
    <property type="molecule type" value="Genomic_DNA"/>
</dbReference>